<evidence type="ECO:0000259" key="3">
    <source>
        <dbReference type="PROSITE" id="PS50943"/>
    </source>
</evidence>
<organism evidence="4 5">
    <name type="scientific">Petrocella atlantisensis</name>
    <dbReference type="NCBI Taxonomy" id="2173034"/>
    <lineage>
        <taxon>Bacteria</taxon>
        <taxon>Bacillati</taxon>
        <taxon>Bacillota</taxon>
        <taxon>Clostridia</taxon>
        <taxon>Lachnospirales</taxon>
        <taxon>Vallitaleaceae</taxon>
        <taxon>Petrocella</taxon>
    </lineage>
</organism>
<dbReference type="PANTHER" id="PTHR46558">
    <property type="entry name" value="TRACRIPTIONAL REGULATORY PROTEIN-RELATED-RELATED"/>
    <property type="match status" value="1"/>
</dbReference>
<dbReference type="CDD" id="cd00093">
    <property type="entry name" value="HTH_XRE"/>
    <property type="match status" value="1"/>
</dbReference>
<accession>A0A3P7P0X0</accession>
<gene>
    <name evidence="4" type="ORF">PATL70BA_1230</name>
</gene>
<dbReference type="SMART" id="SM00530">
    <property type="entry name" value="HTH_XRE"/>
    <property type="match status" value="1"/>
</dbReference>
<dbReference type="Pfam" id="PF01381">
    <property type="entry name" value="HTH_3"/>
    <property type="match status" value="1"/>
</dbReference>
<feature type="domain" description="HTH cro/C1-type" evidence="3">
    <location>
        <begin position="7"/>
        <end position="61"/>
    </location>
</feature>
<protein>
    <submittedName>
        <fullName evidence="4">XRE family transcriptional regulator</fullName>
    </submittedName>
</protein>
<dbReference type="PANTHER" id="PTHR46558:SF11">
    <property type="entry name" value="HTH-TYPE TRANSCRIPTIONAL REGULATOR XRE"/>
    <property type="match status" value="1"/>
</dbReference>
<reference evidence="4 5" key="1">
    <citation type="submission" date="2018-09" db="EMBL/GenBank/DDBJ databases">
        <authorList>
            <person name="Postec A."/>
        </authorList>
    </citation>
    <scope>NUCLEOTIDE SEQUENCE [LARGE SCALE GENOMIC DNA]</scope>
    <source>
        <strain evidence="4">70B-A</strain>
    </source>
</reference>
<dbReference type="OrthoDB" id="9801008at2"/>
<dbReference type="RefSeq" id="WP_125136496.1">
    <property type="nucleotide sequence ID" value="NZ_LR130778.1"/>
</dbReference>
<evidence type="ECO:0000313" key="4">
    <source>
        <dbReference type="EMBL" id="VDN47110.1"/>
    </source>
</evidence>
<dbReference type="InterPro" id="IPR001387">
    <property type="entry name" value="Cro/C1-type_HTH"/>
</dbReference>
<keyword evidence="2" id="KW-0472">Membrane</keyword>
<evidence type="ECO:0000256" key="1">
    <source>
        <dbReference type="ARBA" id="ARBA00023125"/>
    </source>
</evidence>
<keyword evidence="2" id="KW-1133">Transmembrane helix</keyword>
<name>A0A3P7P0X0_9FIRM</name>
<evidence type="ECO:0000256" key="2">
    <source>
        <dbReference type="SAM" id="Phobius"/>
    </source>
</evidence>
<dbReference type="GO" id="GO:0003677">
    <property type="term" value="F:DNA binding"/>
    <property type="evidence" value="ECO:0007669"/>
    <property type="project" value="UniProtKB-KW"/>
</dbReference>
<proteinExistence type="predicted"/>
<feature type="transmembrane region" description="Helical" evidence="2">
    <location>
        <begin position="168"/>
        <end position="192"/>
    </location>
</feature>
<dbReference type="KEGG" id="cbar:PATL70BA_1230"/>
<dbReference type="AlphaFoldDB" id="A0A3P7P0X0"/>
<dbReference type="PROSITE" id="PS50943">
    <property type="entry name" value="HTH_CROC1"/>
    <property type="match status" value="1"/>
</dbReference>
<evidence type="ECO:0000313" key="5">
    <source>
        <dbReference type="Proteomes" id="UP000279029"/>
    </source>
</evidence>
<keyword evidence="5" id="KW-1185">Reference proteome</keyword>
<keyword evidence="2" id="KW-0812">Transmembrane</keyword>
<dbReference type="Proteomes" id="UP000279029">
    <property type="component" value="Chromosome"/>
</dbReference>
<sequence length="201" mass="22936">MELNEKLQELRKQKELTQEELAEKLFVSRTAISKWESGRGYPNIDSLKAIAEFFDVTIDELLSSKELLSLAQKDSAIKIQQVRDLVFGLLDLSFLLLIFIPLFGQPEGDFIRQVSLIAIEYIPIYIEVIYYTIILGITVFGTLLLTLQNWDNGIWIKNKSKISVLLSILSVMIFMATLQPYISTLSFILLLIKASLLFKGQ</sequence>
<feature type="transmembrane region" description="Helical" evidence="2">
    <location>
        <begin position="124"/>
        <end position="147"/>
    </location>
</feature>
<dbReference type="EMBL" id="LR130778">
    <property type="protein sequence ID" value="VDN47110.1"/>
    <property type="molecule type" value="Genomic_DNA"/>
</dbReference>
<dbReference type="SUPFAM" id="SSF47413">
    <property type="entry name" value="lambda repressor-like DNA-binding domains"/>
    <property type="match status" value="1"/>
</dbReference>
<feature type="transmembrane region" description="Helical" evidence="2">
    <location>
        <begin position="85"/>
        <end position="104"/>
    </location>
</feature>
<dbReference type="Gene3D" id="1.10.260.40">
    <property type="entry name" value="lambda repressor-like DNA-binding domains"/>
    <property type="match status" value="1"/>
</dbReference>
<dbReference type="InterPro" id="IPR010982">
    <property type="entry name" value="Lambda_DNA-bd_dom_sf"/>
</dbReference>
<keyword evidence="1" id="KW-0238">DNA-binding</keyword>